<comment type="caution">
    <text evidence="4">The sequence shown here is derived from an EMBL/GenBank/DDBJ whole genome shotgun (WGS) entry which is preliminary data.</text>
</comment>
<dbReference type="Proteomes" id="UP001190700">
    <property type="component" value="Unassembled WGS sequence"/>
</dbReference>
<dbReference type="EMBL" id="LGRX02004453">
    <property type="protein sequence ID" value="KAK3280303.1"/>
    <property type="molecule type" value="Genomic_DNA"/>
</dbReference>
<feature type="compositionally biased region" description="Polar residues" evidence="2">
    <location>
        <begin position="643"/>
        <end position="656"/>
    </location>
</feature>
<reference evidence="4 5" key="1">
    <citation type="journal article" date="2015" name="Genome Biol. Evol.">
        <title>Comparative Genomics of a Bacterivorous Green Alga Reveals Evolutionary Causalities and Consequences of Phago-Mixotrophic Mode of Nutrition.</title>
        <authorList>
            <person name="Burns J.A."/>
            <person name="Paasch A."/>
            <person name="Narechania A."/>
            <person name="Kim E."/>
        </authorList>
    </citation>
    <scope>NUCLEOTIDE SEQUENCE [LARGE SCALE GENOMIC DNA]</scope>
    <source>
        <strain evidence="4 5">PLY_AMNH</strain>
    </source>
</reference>
<sequence length="1725" mass="189942">MHDADVEEEKGNADDDEDDDDETDVEAVEDEAVAANEGEEGEAVDDEEADEEEKKEEEEEEEKKEGGGHCYPPETTVTTRSQSLLRSPRTRNPSPSSSDSESEATDSSYTSDGDDYASMSTTERTRTPILCAESYDHGDFGPFLLGVNSMLLATVMAKSVKTGTDVDDEAIHVMKKQLYRYALPNMTRNPDGECHEVFTFLFETPHGDPPLPLVEDVLRDESIHHPDTGFVNHPLTVVRTTPFKVLDATTNPPTPTICFDAAWRVLIHRLRIRFAGPSSSQAYALMAELKLGKEEDPNALHSRLKILSARVNRAYEVNEPLITTYNAATFLIQALPDTLRSVVQERLNRSGVGHEEFTTDQMADIATTAYNELLRFKGQAMNNRVMMDNLNGFINSQTGATKQAYLAEMNALPTPAVRGAPQAPTYPAPPTRRNPQPRTPTPPAILPPPPTSSRRSTPTTTLRLNAKGQALIQRPRSTTPSHAAGVISPGDACKYCRGPINQFHAGPDGSITAENCHFSGRSRWANDMWAPNQQKMPPQVKYLHPLLLANIGRVDNRQTPLSLAEFENLYCEPTESTQPHAQPTGAQPSSSYHAVAPPNATPETIVHFHSYAITNEDYPTYEDLASADASNQASPPQPHAADTYSTDSVQQPTHDPTATEPRTPDPAIPDSDEWPRPGYFDARGHLPHLARASLKNIHPEDLAEMLLKQPCTMFFFRYYIDDVAQGAPPAVSLVAYDQRNTGVTIARKQITDWPTPITDSNDTLHAKHNCAKDGRRTMLEGTPAPDHPNRLHTLSKAIEPLDDRVDHLQALYHKVQDQDPTLLAYETDEPPYAMFVGVRLLPTDEVAALKYPRRSDDHIGLRDITMMSLLTPVAPWIEQLMLRLQHDLQQPFGSHRPLAPLPPGIIPAPNPRWPGYDNPEYTRTNYNGIEGAPIFITTSSIDSDTNRSKSVENDAHHFDDDVEMEEEQTDHPTPWYLQHLPLCAPRTINNYDEGGAFDFQSPDWPSPAGMIFNQGDYKKYLHAQEHVLQVKHEYDEIDHLIHNTVPPTDSSPRITFNGMPIRCTGQQVGRVKPGADGFARCCIVHRRMEARVIIMAADKIWKRIPTASVNDADASTSDNEDDSADANATDDEDNNAGATNNNEVADTTMSCMARTRMNNQPVPASFTRTGSPGGHSGELTAPVAMRSRLPAHEDAARTQAANVVAHQERDAAQMLMEASYTEEALESCLSASASISDTQRVPKEEIVRLTTKGTASKSIEHARFFERIAICYTIFNNDAKKGMLFFNQRTGVFQQHRCIIVDTGSMVLVMNRRHVQSLGLRTRPGSTIVDTSLGSAGTQTHQSWSSGELMVVASPGTSHEIVVLDVPGISPDADVKFDVLLSVQVMHAMSAGILPAVPGRGAALVYHPHNGSGDFTSKAYLPLRTLKPSNEVDASYFSAHACADTAIHNDHPTNPTITHDTQQPRRPNTNPLYAIALLCILLASFLTSASGALLDDQKDSNADTYHATTMAVAMMYLCSIAALCSLFTAQPWARRINHKHTNATADADTPDSFDAWASYSGQDAWRHIINHHNTSATTNITPPSADTVRHSAAAGENAHAVSEQHDLLMFGETLDSTPNDSLLQQEPTPFVPCHAAVPQAVHDVFRTLANRTNIDDPPILIPTPAHTQSTTPTSPSPNRRHCRFCNVEVGTTHHKFRSHQCAVSGTKINMVTKCYRPATHLPQTI</sequence>
<feature type="region of interest" description="Disordered" evidence="2">
    <location>
        <begin position="1655"/>
        <end position="1678"/>
    </location>
</feature>
<feature type="compositionally biased region" description="Acidic residues" evidence="2">
    <location>
        <begin position="14"/>
        <end position="62"/>
    </location>
</feature>
<feature type="region of interest" description="Disordered" evidence="2">
    <location>
        <begin position="574"/>
        <end position="598"/>
    </location>
</feature>
<feature type="transmembrane region" description="Helical" evidence="3">
    <location>
        <begin position="1472"/>
        <end position="1494"/>
    </location>
</feature>
<gene>
    <name evidence="4" type="ORF">CYMTET_11855</name>
</gene>
<name>A0AAE0GLN7_9CHLO</name>
<dbReference type="PANTHER" id="PTHR13037">
    <property type="entry name" value="FORMIN"/>
    <property type="match status" value="1"/>
</dbReference>
<feature type="compositionally biased region" description="Low complexity" evidence="2">
    <location>
        <begin position="1662"/>
        <end position="1677"/>
    </location>
</feature>
<keyword evidence="3" id="KW-0472">Membrane</keyword>
<feature type="transmembrane region" description="Helical" evidence="3">
    <location>
        <begin position="1506"/>
        <end position="1529"/>
    </location>
</feature>
<feature type="region of interest" description="Disordered" evidence="2">
    <location>
        <begin position="1110"/>
        <end position="1144"/>
    </location>
</feature>
<keyword evidence="3" id="KW-1133">Transmembrane helix</keyword>
<evidence type="ECO:0000256" key="2">
    <source>
        <dbReference type="SAM" id="MobiDB-lite"/>
    </source>
</evidence>
<evidence type="ECO:0000313" key="5">
    <source>
        <dbReference type="Proteomes" id="UP001190700"/>
    </source>
</evidence>
<evidence type="ECO:0000313" key="4">
    <source>
        <dbReference type="EMBL" id="KAK3280303.1"/>
    </source>
</evidence>
<keyword evidence="3" id="KW-0812">Transmembrane</keyword>
<accession>A0AAE0GLN7</accession>
<feature type="compositionally biased region" description="Polar residues" evidence="2">
    <location>
        <begin position="574"/>
        <end position="592"/>
    </location>
</feature>
<feature type="region of interest" description="Disordered" evidence="2">
    <location>
        <begin position="415"/>
        <end position="459"/>
    </location>
</feature>
<feature type="compositionally biased region" description="Acidic residues" evidence="2">
    <location>
        <begin position="1118"/>
        <end position="1134"/>
    </location>
</feature>
<evidence type="ECO:0000256" key="3">
    <source>
        <dbReference type="SAM" id="Phobius"/>
    </source>
</evidence>
<feature type="region of interest" description="Disordered" evidence="2">
    <location>
        <begin position="626"/>
        <end position="679"/>
    </location>
</feature>
<feature type="compositionally biased region" description="Basic and acidic residues" evidence="2">
    <location>
        <begin position="1"/>
        <end position="13"/>
    </location>
</feature>
<protein>
    <submittedName>
        <fullName evidence="4">Uncharacterized protein</fullName>
    </submittedName>
</protein>
<keyword evidence="5" id="KW-1185">Reference proteome</keyword>
<feature type="compositionally biased region" description="Pro residues" evidence="2">
    <location>
        <begin position="424"/>
        <end position="451"/>
    </location>
</feature>
<organism evidence="4 5">
    <name type="scientific">Cymbomonas tetramitiformis</name>
    <dbReference type="NCBI Taxonomy" id="36881"/>
    <lineage>
        <taxon>Eukaryota</taxon>
        <taxon>Viridiplantae</taxon>
        <taxon>Chlorophyta</taxon>
        <taxon>Pyramimonadophyceae</taxon>
        <taxon>Pyramimonadales</taxon>
        <taxon>Pyramimonadaceae</taxon>
        <taxon>Cymbomonas</taxon>
    </lineage>
</organism>
<feature type="compositionally biased region" description="Low complexity" evidence="2">
    <location>
        <begin position="83"/>
        <end position="111"/>
    </location>
</feature>
<dbReference type="PANTHER" id="PTHR13037:SF24">
    <property type="entry name" value="POLYCOMB PROTEIN PCL-RELATED"/>
    <property type="match status" value="1"/>
</dbReference>
<evidence type="ECO:0000256" key="1">
    <source>
        <dbReference type="ARBA" id="ARBA00022581"/>
    </source>
</evidence>
<keyword evidence="1" id="KW-0945">Host-virus interaction</keyword>
<feature type="region of interest" description="Disordered" evidence="2">
    <location>
        <begin position="1"/>
        <end position="122"/>
    </location>
</feature>
<proteinExistence type="predicted"/>